<organism evidence="1 2">
    <name type="scientific">Arctium lappa</name>
    <name type="common">Greater burdock</name>
    <name type="synonym">Lappa major</name>
    <dbReference type="NCBI Taxonomy" id="4217"/>
    <lineage>
        <taxon>Eukaryota</taxon>
        <taxon>Viridiplantae</taxon>
        <taxon>Streptophyta</taxon>
        <taxon>Embryophyta</taxon>
        <taxon>Tracheophyta</taxon>
        <taxon>Spermatophyta</taxon>
        <taxon>Magnoliopsida</taxon>
        <taxon>eudicotyledons</taxon>
        <taxon>Gunneridae</taxon>
        <taxon>Pentapetalae</taxon>
        <taxon>asterids</taxon>
        <taxon>campanulids</taxon>
        <taxon>Asterales</taxon>
        <taxon>Asteraceae</taxon>
        <taxon>Carduoideae</taxon>
        <taxon>Cardueae</taxon>
        <taxon>Arctiinae</taxon>
        <taxon>Arctium</taxon>
    </lineage>
</organism>
<accession>A0ACB8XSV4</accession>
<reference evidence="2" key="1">
    <citation type="journal article" date="2022" name="Mol. Ecol. Resour.">
        <title>The genomes of chicory, endive, great burdock and yacon provide insights into Asteraceae palaeo-polyploidization history and plant inulin production.</title>
        <authorList>
            <person name="Fan W."/>
            <person name="Wang S."/>
            <person name="Wang H."/>
            <person name="Wang A."/>
            <person name="Jiang F."/>
            <person name="Liu H."/>
            <person name="Zhao H."/>
            <person name="Xu D."/>
            <person name="Zhang Y."/>
        </authorList>
    </citation>
    <scope>NUCLEOTIDE SEQUENCE [LARGE SCALE GENOMIC DNA]</scope>
    <source>
        <strain evidence="2">cv. Niubang</strain>
    </source>
</reference>
<name>A0ACB8XSV4_ARCLA</name>
<evidence type="ECO:0000313" key="1">
    <source>
        <dbReference type="EMBL" id="KAI3673103.1"/>
    </source>
</evidence>
<comment type="caution">
    <text evidence="1">The sequence shown here is derived from an EMBL/GenBank/DDBJ whole genome shotgun (WGS) entry which is preliminary data.</text>
</comment>
<dbReference type="Proteomes" id="UP001055879">
    <property type="component" value="Linkage Group LG15"/>
</dbReference>
<keyword evidence="2" id="KW-1185">Reference proteome</keyword>
<dbReference type="EMBL" id="CM042061">
    <property type="protein sequence ID" value="KAI3673103.1"/>
    <property type="molecule type" value="Genomic_DNA"/>
</dbReference>
<protein>
    <submittedName>
        <fullName evidence="1">Uncharacterized protein</fullName>
    </submittedName>
</protein>
<sequence>MNTNMAAAMANLQTLRPSSLPPPSRFSIHDRFCTTSIPKTRITSSNPSSNKSIRFPVISCCVNSTTEASTISSSPDETSTPHKELPPVQNKRKVYRKLLPGEAEGITEEMRFVAMNLRNRKLKVKNEKSDGSDKSDKEDAGSGNSDGEIDDDDGGTNNQNIDEEVDMWDPDLSGFLRYLVDSELLYSSIERMVDESQDVSFAYFRKTGLERSESFRKDIEVFRQQNVPIPMPHPPSKKYVKYLEDLATESPPSFFCHLYNIYFAHVTGGQVIAEQVSERILGGRELEICKWPGDPEVLLKAMREKLNALGQHWSREVKSKCLRESAKSYVYMGPIIRLIVCK</sequence>
<reference evidence="1 2" key="2">
    <citation type="journal article" date="2022" name="Mol. Ecol. Resour.">
        <title>The genomes of chicory, endive, great burdock and yacon provide insights into Asteraceae paleo-polyploidization history and plant inulin production.</title>
        <authorList>
            <person name="Fan W."/>
            <person name="Wang S."/>
            <person name="Wang H."/>
            <person name="Wang A."/>
            <person name="Jiang F."/>
            <person name="Liu H."/>
            <person name="Zhao H."/>
            <person name="Xu D."/>
            <person name="Zhang Y."/>
        </authorList>
    </citation>
    <scope>NUCLEOTIDE SEQUENCE [LARGE SCALE GENOMIC DNA]</scope>
    <source>
        <strain evidence="2">cv. Niubang</strain>
    </source>
</reference>
<gene>
    <name evidence="1" type="ORF">L6452_39216</name>
</gene>
<proteinExistence type="predicted"/>
<evidence type="ECO:0000313" key="2">
    <source>
        <dbReference type="Proteomes" id="UP001055879"/>
    </source>
</evidence>